<evidence type="ECO:0000256" key="6">
    <source>
        <dbReference type="RuleBase" id="RU361187"/>
    </source>
</evidence>
<feature type="region of interest" description="Disordered" evidence="7">
    <location>
        <begin position="22"/>
        <end position="46"/>
    </location>
</feature>
<keyword evidence="3 6" id="KW-0326">Glycosidase</keyword>
<dbReference type="RefSeq" id="WP_162445029.1">
    <property type="nucleotide sequence ID" value="NZ_CP048222.1"/>
</dbReference>
<dbReference type="GO" id="GO:0005975">
    <property type="term" value="P:carbohydrate metabolic process"/>
    <property type="evidence" value="ECO:0007669"/>
    <property type="project" value="InterPro"/>
</dbReference>
<dbReference type="InterPro" id="IPR006710">
    <property type="entry name" value="Glyco_hydro_43"/>
</dbReference>
<dbReference type="SUPFAM" id="SSF75005">
    <property type="entry name" value="Arabinanase/levansucrase/invertase"/>
    <property type="match status" value="1"/>
</dbReference>
<name>A0A6C0GMH5_9BACT</name>
<reference evidence="9 10" key="1">
    <citation type="submission" date="2020-01" db="EMBL/GenBank/DDBJ databases">
        <authorList>
            <person name="Kim M.K."/>
        </authorList>
    </citation>
    <scope>NUCLEOTIDE SEQUENCE [LARGE SCALE GENOMIC DNA]</scope>
    <source>
        <strain evidence="9 10">172606-1</strain>
    </source>
</reference>
<dbReference type="InterPro" id="IPR023296">
    <property type="entry name" value="Glyco_hydro_beta-prop_sf"/>
</dbReference>
<evidence type="ECO:0000313" key="9">
    <source>
        <dbReference type="EMBL" id="QHT69034.1"/>
    </source>
</evidence>
<keyword evidence="10" id="KW-1185">Reference proteome</keyword>
<accession>A0A6C0GMH5</accession>
<evidence type="ECO:0000259" key="8">
    <source>
        <dbReference type="Pfam" id="PF17851"/>
    </source>
</evidence>
<keyword evidence="2 6" id="KW-0378">Hydrolase</keyword>
<dbReference type="InterPro" id="IPR013320">
    <property type="entry name" value="ConA-like_dom_sf"/>
</dbReference>
<dbReference type="AlphaFoldDB" id="A0A6C0GMH5"/>
<dbReference type="EMBL" id="CP048222">
    <property type="protein sequence ID" value="QHT69034.1"/>
    <property type="molecule type" value="Genomic_DNA"/>
</dbReference>
<dbReference type="PANTHER" id="PTHR42812:SF5">
    <property type="entry name" value="ENDO-ARABINASE"/>
    <property type="match status" value="1"/>
</dbReference>
<feature type="site" description="Important for catalytic activity, responsible for pKa modulation of the active site Glu and correct orientation of both the proton donor and substrate" evidence="5">
    <location>
        <position position="166"/>
    </location>
</feature>
<dbReference type="Proteomes" id="UP000480178">
    <property type="component" value="Chromosome"/>
</dbReference>
<organism evidence="9 10">
    <name type="scientific">Rhodocytophaga rosea</name>
    <dbReference type="NCBI Taxonomy" id="2704465"/>
    <lineage>
        <taxon>Bacteria</taxon>
        <taxon>Pseudomonadati</taxon>
        <taxon>Bacteroidota</taxon>
        <taxon>Cytophagia</taxon>
        <taxon>Cytophagales</taxon>
        <taxon>Rhodocytophagaceae</taxon>
        <taxon>Rhodocytophaga</taxon>
    </lineage>
</organism>
<proteinExistence type="inferred from homology"/>
<evidence type="ECO:0000256" key="4">
    <source>
        <dbReference type="PIRSR" id="PIRSR606710-1"/>
    </source>
</evidence>
<dbReference type="InterPro" id="IPR051795">
    <property type="entry name" value="Glycosyl_Hydrlase_43"/>
</dbReference>
<feature type="active site" description="Proton donor" evidence="4">
    <location>
        <position position="226"/>
    </location>
</feature>
<gene>
    <name evidence="9" type="ORF">GXP67_21485</name>
</gene>
<dbReference type="SUPFAM" id="SSF49899">
    <property type="entry name" value="Concanavalin A-like lectins/glucanases"/>
    <property type="match status" value="1"/>
</dbReference>
<evidence type="ECO:0000256" key="5">
    <source>
        <dbReference type="PIRSR" id="PIRSR606710-2"/>
    </source>
</evidence>
<dbReference type="Pfam" id="PF04616">
    <property type="entry name" value="Glyco_hydro_43"/>
    <property type="match status" value="1"/>
</dbReference>
<feature type="active site" description="Proton acceptor" evidence="4">
    <location>
        <position position="59"/>
    </location>
</feature>
<dbReference type="PANTHER" id="PTHR42812">
    <property type="entry name" value="BETA-XYLOSIDASE"/>
    <property type="match status" value="1"/>
</dbReference>
<sequence length="546" mass="59922">MHKLLVILFVIGFTCQSCKQSSQTEQTSTSQSTTNSTATPAETNTISYTNPVLPGDYADPSITKVGDTYWATATSSEWAPLFPLLKSKDLVHWETVGHVFPEGMPNWTDAHFWAPEISYENGKVYIYYTANKKGGNLCVGVASATNPEGPYTDHGPLVCQEAGSIDGFPIRDENGQLYLIWKEDGNSVKKPTPLWGQRMNEERTKLTGEKFELFRNDATWEGNLVEGPSVIKRGDYFYMFYAGAGCCGRGCTYATGVARSKSITGPWEKYTKNPILVKNDTWQCPGHGTVFTDASGRYFFLYHAYNTESFVYAGRQGLLEEFTWNAEGWPVFSDNSPDTQVNLTSAQPVDSLNVKEEFTSTTLAQSWQWPVGKQPEFTINTAQNGIISLKANTKDIGSVLAQRTKTADYTATTTLDLSSVKAGTSAGLSVIGDPENALGISADNGKIMVWEVKGGKTRTVADSKVPSSPKLYFQVSANAGDKFVFSWSADGSTWNALNKDQPLDGSFLPPWDRALRVGMVAKGNPVNSVNFDSFQLTNTPQNLKTN</sequence>
<evidence type="ECO:0000256" key="1">
    <source>
        <dbReference type="ARBA" id="ARBA00009865"/>
    </source>
</evidence>
<evidence type="ECO:0000256" key="2">
    <source>
        <dbReference type="ARBA" id="ARBA00022801"/>
    </source>
</evidence>
<dbReference type="Gene3D" id="2.115.10.20">
    <property type="entry name" value="Glycosyl hydrolase domain, family 43"/>
    <property type="match status" value="1"/>
</dbReference>
<dbReference type="Pfam" id="PF17851">
    <property type="entry name" value="GH43_C2"/>
    <property type="match status" value="1"/>
</dbReference>
<dbReference type="KEGG" id="rhoz:GXP67_21485"/>
<protein>
    <submittedName>
        <fullName evidence="9">Family 43 glycosylhydrolase</fullName>
    </submittedName>
</protein>
<evidence type="ECO:0000256" key="7">
    <source>
        <dbReference type="SAM" id="MobiDB-lite"/>
    </source>
</evidence>
<feature type="compositionally biased region" description="Low complexity" evidence="7">
    <location>
        <begin position="22"/>
        <end position="37"/>
    </location>
</feature>
<dbReference type="GO" id="GO:0004553">
    <property type="term" value="F:hydrolase activity, hydrolyzing O-glycosyl compounds"/>
    <property type="evidence" value="ECO:0007669"/>
    <property type="project" value="InterPro"/>
</dbReference>
<evidence type="ECO:0000313" key="10">
    <source>
        <dbReference type="Proteomes" id="UP000480178"/>
    </source>
</evidence>
<dbReference type="Gene3D" id="2.60.120.200">
    <property type="match status" value="1"/>
</dbReference>
<comment type="similarity">
    <text evidence="1 6">Belongs to the glycosyl hydrolase 43 family.</text>
</comment>
<dbReference type="CDD" id="cd08999">
    <property type="entry name" value="GH43_ABN-like"/>
    <property type="match status" value="1"/>
</dbReference>
<evidence type="ECO:0000256" key="3">
    <source>
        <dbReference type="ARBA" id="ARBA00023295"/>
    </source>
</evidence>
<dbReference type="InterPro" id="IPR041542">
    <property type="entry name" value="GH43_C2"/>
</dbReference>
<feature type="domain" description="Beta-xylosidase C-terminal Concanavalin A-like" evidence="8">
    <location>
        <begin position="355"/>
        <end position="508"/>
    </location>
</feature>